<evidence type="ECO:0000313" key="2">
    <source>
        <dbReference type="EMBL" id="APW98444.1"/>
    </source>
</evidence>
<dbReference type="PANTHER" id="PTHR35610">
    <property type="entry name" value="3-ISOPROPYLMALATE DEHYDRATASE-RELATED"/>
    <property type="match status" value="1"/>
</dbReference>
<accession>A0A1P8LRP1</accession>
<dbReference type="InterPro" id="IPR019151">
    <property type="entry name" value="Proteasome_assmbl_chaperone_2"/>
</dbReference>
<reference evidence="2 3" key="1">
    <citation type="journal article" date="2011" name="J. Bacteriol.">
        <title>Genome sequence of Halobiforma lacisalsi AJ5, an extremely halophilic archaeon which harbors a bop gene.</title>
        <authorList>
            <person name="Jiang X."/>
            <person name="Wang S."/>
            <person name="Cheng H."/>
            <person name="Huo Y."/>
            <person name="Zhang X."/>
            <person name="Zhu X."/>
            <person name="Han X."/>
            <person name="Ni P."/>
            <person name="Wu M."/>
        </authorList>
    </citation>
    <scope>NUCLEOTIDE SEQUENCE [LARGE SCALE GENOMIC DNA]</scope>
    <source>
        <strain evidence="2 3">AJ5</strain>
    </source>
</reference>
<dbReference type="SUPFAM" id="SSF159659">
    <property type="entry name" value="Cgl1923-like"/>
    <property type="match status" value="1"/>
</dbReference>
<gene>
    <name evidence="2" type="ORF">CHINAEXTREME_11910</name>
</gene>
<dbReference type="KEGG" id="hlc:CHINAEXTREME11910"/>
<dbReference type="Proteomes" id="UP000186547">
    <property type="component" value="Chromosome"/>
</dbReference>
<dbReference type="AlphaFoldDB" id="A0A1P8LRP1"/>
<evidence type="ECO:0000313" key="3">
    <source>
        <dbReference type="Proteomes" id="UP000186547"/>
    </source>
</evidence>
<dbReference type="PANTHER" id="PTHR35610:SF8">
    <property type="entry name" value="3-ISOPROPYLMALATE DEHYDRATASE"/>
    <property type="match status" value="1"/>
</dbReference>
<protein>
    <submittedName>
        <fullName evidence="2">ATP-grasp superfamily enzyme</fullName>
    </submittedName>
</protein>
<evidence type="ECO:0000256" key="1">
    <source>
        <dbReference type="SAM" id="MobiDB-lite"/>
    </source>
</evidence>
<dbReference type="InterPro" id="IPR038389">
    <property type="entry name" value="PSMG2_sf"/>
</dbReference>
<dbReference type="Pfam" id="PF09754">
    <property type="entry name" value="PAC2"/>
    <property type="match status" value="1"/>
</dbReference>
<name>A0A1P8LRP1_NATLA</name>
<proteinExistence type="predicted"/>
<organism evidence="2 3">
    <name type="scientific">Natronobacterium lacisalsi AJ5</name>
    <dbReference type="NCBI Taxonomy" id="358396"/>
    <lineage>
        <taxon>Archaea</taxon>
        <taxon>Methanobacteriati</taxon>
        <taxon>Methanobacteriota</taxon>
        <taxon>Stenosarchaea group</taxon>
        <taxon>Halobacteria</taxon>
        <taxon>Halobacteriales</taxon>
        <taxon>Natrialbaceae</taxon>
        <taxon>Natronobacterium</taxon>
    </lineage>
</organism>
<dbReference type="EMBL" id="CP019285">
    <property type="protein sequence ID" value="APW98444.1"/>
    <property type="molecule type" value="Genomic_DNA"/>
</dbReference>
<sequence>MTMPEPSAELFHRSSDLDAESPTLIEGLPGHGLVASIAVDQIVDQLGLEKYGSIRSDEFPPVASFTDGLVQDTVRVYGGTEPDIMTLQSDVPIPKSAFPDLRQCVLEELANDFSRAIFLGAAPAQSEDQQGDVVGVATTEALKAELEDAGIELAAESGAVSGVTGALVNACHQADVPAVLLLVRADPRLPDPAAARSVIETALEPLVDFDIDTTELREQAEEIQRQKQQVAQQLQQAQEEQDEPIRGMFR</sequence>
<dbReference type="Gene3D" id="3.40.50.10900">
    <property type="entry name" value="PAC-like subunit"/>
    <property type="match status" value="1"/>
</dbReference>
<feature type="region of interest" description="Disordered" evidence="1">
    <location>
        <begin position="222"/>
        <end position="250"/>
    </location>
</feature>
<feature type="compositionally biased region" description="Low complexity" evidence="1">
    <location>
        <begin position="226"/>
        <end position="238"/>
    </location>
</feature>